<feature type="domain" description="Chitin-binding type-3" evidence="8">
    <location>
        <begin position="786"/>
        <end position="829"/>
    </location>
</feature>
<feature type="signal peptide" evidence="7">
    <location>
        <begin position="1"/>
        <end position="25"/>
    </location>
</feature>
<reference evidence="9 10" key="1">
    <citation type="journal article" date="2019" name="Int. J. Syst. Evol. Microbiol.">
        <title>The Global Catalogue of Microorganisms (GCM) 10K type strain sequencing project: providing services to taxonomists for standard genome sequencing and annotation.</title>
        <authorList>
            <consortium name="The Broad Institute Genomics Platform"/>
            <consortium name="The Broad Institute Genome Sequencing Center for Infectious Disease"/>
            <person name="Wu L."/>
            <person name="Ma J."/>
        </authorList>
    </citation>
    <scope>NUCLEOTIDE SEQUENCE [LARGE SCALE GENOMIC DNA]</scope>
    <source>
        <strain evidence="9 10">JCM 14323</strain>
    </source>
</reference>
<keyword evidence="2" id="KW-0378">Hydrolase</keyword>
<dbReference type="InterPro" id="IPR052025">
    <property type="entry name" value="Xyloglucanase_GH74"/>
</dbReference>
<dbReference type="SUPFAM" id="SSF51055">
    <property type="entry name" value="Carbohydrate binding domain"/>
    <property type="match status" value="2"/>
</dbReference>
<organism evidence="9 10">
    <name type="scientific">Agromyces salentinus</name>
    <dbReference type="NCBI Taxonomy" id="269421"/>
    <lineage>
        <taxon>Bacteria</taxon>
        <taxon>Bacillati</taxon>
        <taxon>Actinomycetota</taxon>
        <taxon>Actinomycetes</taxon>
        <taxon>Micrococcales</taxon>
        <taxon>Microbacteriaceae</taxon>
        <taxon>Agromyces</taxon>
    </lineage>
</organism>
<name>A0ABN2MFA7_9MICO</name>
<feature type="domain" description="Chitin-binding type-3" evidence="8">
    <location>
        <begin position="836"/>
        <end position="879"/>
    </location>
</feature>
<dbReference type="CDD" id="cd15482">
    <property type="entry name" value="Sialidase_non-viral"/>
    <property type="match status" value="1"/>
</dbReference>
<evidence type="ECO:0000313" key="9">
    <source>
        <dbReference type="EMBL" id="GAA1822194.1"/>
    </source>
</evidence>
<accession>A0ABN2MFA7</accession>
<dbReference type="EMBL" id="BAAANK010000001">
    <property type="protein sequence ID" value="GAA1822194.1"/>
    <property type="molecule type" value="Genomic_DNA"/>
</dbReference>
<keyword evidence="3" id="KW-0119">Carbohydrate metabolism</keyword>
<comment type="caution">
    <text evidence="9">The sequence shown here is derived from an EMBL/GenBank/DDBJ whole genome shotgun (WGS) entry which is preliminary data.</text>
</comment>
<dbReference type="Proteomes" id="UP001501746">
    <property type="component" value="Unassembled WGS sequence"/>
</dbReference>
<evidence type="ECO:0000256" key="1">
    <source>
        <dbReference type="ARBA" id="ARBA00022729"/>
    </source>
</evidence>
<feature type="chain" id="PRO_5046928485" evidence="7">
    <location>
        <begin position="26"/>
        <end position="880"/>
    </location>
</feature>
<dbReference type="Gene3D" id="2.10.10.20">
    <property type="entry name" value="Carbohydrate-binding module superfamily 5/12"/>
    <property type="match status" value="2"/>
</dbReference>
<evidence type="ECO:0000256" key="2">
    <source>
        <dbReference type="ARBA" id="ARBA00022801"/>
    </source>
</evidence>
<keyword evidence="1 7" id="KW-0732">Signal</keyword>
<dbReference type="PANTHER" id="PTHR43739">
    <property type="entry name" value="XYLOGLUCANASE (EUROFUNG)"/>
    <property type="match status" value="1"/>
</dbReference>
<dbReference type="PANTHER" id="PTHR43739:SF2">
    <property type="entry name" value="OLIGOXYLOGLUCAN-REDUCING END-SPECIFIC XYLOGLUCANASE-RELATED"/>
    <property type="match status" value="1"/>
</dbReference>
<sequence length="880" mass="92872">MLHGRTRTRTGTASLAAGVMLVAGAAVTAGAVPAASAVEDAATVAAGYEWSNAAISGGGYVPGIVYNPTEEGLVYARTDIGGAYRLDRDTERWVPLLDHVGWDDWNRLGVLSLATDPVDTARVYAAVGMYTNDWDPNAGAILRSSDHGETWQAAELPFKVGGNMPGRGIGERLQVDPNDNDVLYFGAEQGQGLWRSTDAGATFEQVGSFPNVGDYAPDPASENSYLTSELGVLWSAFDTASSPSGSATSTIFTAVADKDHILYRSDDAGATWSEVEGAPTGFIPQRGVIDEEARVLYITTTDTSGPYDGSDGEVWRYGLDDGKWTEITPMQRPVGGDFGFGGLTVDRNDPDTIMVATQIQWWPDILIFRSTDRGETWSPIWDYAYGGDGAASVERRYEQSIDDVPWLAFGKEPGEPVPWSEPTPKLGWMVSSLEIDPHNSDELMYGTGATIYRANDLTEWDRPDGRIHLAPAADGIEETAIQDLVAPLGDVDLVSAMLDLGGFVHEDIGRVTNTFQEPYFGGATAVDAAGLAEGAIARAGTDGAGAHRAAFSGDGGATWASSPVVDGATGGGTVAVTAEGGGAVWAPADATPQVTADGGASWSPVSGLPDGARVEADRVDADAVYGFAGGTFYRSVDGGSSFTALDSATLPVEGNVRFAAMPGRIGEVWLAGGDADGAYGLWRSVDGGGEWERVSGFDQADTVGFGMAAPGSTHPTIFTAARRDGVRGVFRSTDGGASWTRINDDDHQWGWIGADIEGDPDVFGRVYVATNGRGIVVGDDASPSEPAAWSASATYGEGDVVTFDGSPWVATWWSRDDEPGAARGPWQEIATASSGVSQWTSSRIFGSGDVVEHDGELWRAEWWSRGDRPGDRNGPWERLG</sequence>
<evidence type="ECO:0000313" key="10">
    <source>
        <dbReference type="Proteomes" id="UP001501746"/>
    </source>
</evidence>
<evidence type="ECO:0000256" key="3">
    <source>
        <dbReference type="ARBA" id="ARBA00023277"/>
    </source>
</evidence>
<dbReference type="RefSeq" id="WP_157425656.1">
    <property type="nucleotide sequence ID" value="NZ_BAAANK010000001.1"/>
</dbReference>
<dbReference type="InterPro" id="IPR015943">
    <property type="entry name" value="WD40/YVTN_repeat-like_dom_sf"/>
</dbReference>
<dbReference type="InterPro" id="IPR036573">
    <property type="entry name" value="CBM_sf_5/12"/>
</dbReference>
<evidence type="ECO:0000256" key="5">
    <source>
        <dbReference type="ARBA" id="ARBA00023326"/>
    </source>
</evidence>
<keyword evidence="4" id="KW-0326">Glycosidase</keyword>
<dbReference type="SUPFAM" id="SSF110296">
    <property type="entry name" value="Oligoxyloglucan reducing end-specific cellobiohydrolase"/>
    <property type="match status" value="2"/>
</dbReference>
<evidence type="ECO:0000256" key="7">
    <source>
        <dbReference type="SAM" id="SignalP"/>
    </source>
</evidence>
<evidence type="ECO:0000256" key="4">
    <source>
        <dbReference type="ARBA" id="ARBA00023295"/>
    </source>
</evidence>
<evidence type="ECO:0000259" key="8">
    <source>
        <dbReference type="SMART" id="SM00495"/>
    </source>
</evidence>
<keyword evidence="5" id="KW-0624">Polysaccharide degradation</keyword>
<dbReference type="Gene3D" id="2.130.10.10">
    <property type="entry name" value="YVTN repeat-like/Quinoprotein amine dehydrogenase"/>
    <property type="match status" value="2"/>
</dbReference>
<comment type="similarity">
    <text evidence="6">Belongs to the glycosyl hydrolase 74 family.</text>
</comment>
<proteinExistence type="inferred from homology"/>
<dbReference type="CDD" id="cd12215">
    <property type="entry name" value="ChiC_BD"/>
    <property type="match status" value="2"/>
</dbReference>
<protein>
    <submittedName>
        <fullName evidence="9">Xyloglucanase</fullName>
    </submittedName>
</protein>
<evidence type="ECO:0000256" key="6">
    <source>
        <dbReference type="ARBA" id="ARBA00037986"/>
    </source>
</evidence>
<keyword evidence="10" id="KW-1185">Reference proteome</keyword>
<dbReference type="InterPro" id="IPR003610">
    <property type="entry name" value="CBM5/12"/>
</dbReference>
<dbReference type="Pfam" id="PF02839">
    <property type="entry name" value="CBM_5_12"/>
    <property type="match status" value="1"/>
</dbReference>
<gene>
    <name evidence="9" type="ORF">GCM10009750_00690</name>
</gene>
<dbReference type="SMART" id="SM00495">
    <property type="entry name" value="ChtBD3"/>
    <property type="match status" value="2"/>
</dbReference>